<evidence type="ECO:0000313" key="13">
    <source>
        <dbReference type="Proteomes" id="UP000030748"/>
    </source>
</evidence>
<feature type="compositionally biased region" description="Basic and acidic residues" evidence="10">
    <location>
        <begin position="179"/>
        <end position="190"/>
    </location>
</feature>
<accession>A0A022QRJ1</accession>
<reference evidence="12 13" key="1">
    <citation type="journal article" date="2013" name="Proc. Natl. Acad. Sci. U.S.A.">
        <title>Fine-scale variation in meiotic recombination in Mimulus inferred from population shotgun sequencing.</title>
        <authorList>
            <person name="Hellsten U."/>
            <person name="Wright K.M."/>
            <person name="Jenkins J."/>
            <person name="Shu S."/>
            <person name="Yuan Y."/>
            <person name="Wessler S.R."/>
            <person name="Schmutz J."/>
            <person name="Willis J.H."/>
            <person name="Rokhsar D.S."/>
        </authorList>
    </citation>
    <scope>NUCLEOTIDE SEQUENCE [LARGE SCALE GENOMIC DNA]</scope>
    <source>
        <strain evidence="13">cv. DUN x IM62</strain>
    </source>
</reference>
<comment type="similarity">
    <text evidence="8 9">Belongs to the small heat shock protein (HSP20) family.</text>
</comment>
<comment type="subcellular location">
    <subcellularLocation>
        <location evidence="1">Cell membrane</location>
        <topology evidence="1">Single-pass membrane protein</topology>
    </subcellularLocation>
</comment>
<evidence type="ECO:0000313" key="12">
    <source>
        <dbReference type="EMBL" id="EYU30531.1"/>
    </source>
</evidence>
<dbReference type="STRING" id="4155.A0A022QRJ1"/>
<dbReference type="Pfam" id="PF00011">
    <property type="entry name" value="HSP20"/>
    <property type="match status" value="1"/>
</dbReference>
<evidence type="ECO:0000256" key="1">
    <source>
        <dbReference type="ARBA" id="ARBA00004162"/>
    </source>
</evidence>
<evidence type="ECO:0000256" key="10">
    <source>
        <dbReference type="SAM" id="MobiDB-lite"/>
    </source>
</evidence>
<dbReference type="eggNOG" id="KOG0710">
    <property type="taxonomic scope" value="Eukaryota"/>
</dbReference>
<keyword evidence="13" id="KW-1185">Reference proteome</keyword>
<evidence type="ECO:0000256" key="9">
    <source>
        <dbReference type="RuleBase" id="RU003616"/>
    </source>
</evidence>
<feature type="non-terminal residue" evidence="12">
    <location>
        <position position="190"/>
    </location>
</feature>
<evidence type="ECO:0000256" key="6">
    <source>
        <dbReference type="ARBA" id="ARBA00022989"/>
    </source>
</evidence>
<sequence>MVMRSRGGGAGAPNRGGARSGGGVVRPVYEDFKPKSEWQQNDELHILDINLPGFTKEQIKVSTEGRNTIRVRGERLVGGNKWSRFLENFQVPQNGEMNSIRAKFQGGTLNITISKSKTDIKPQDQNLRPTTPKTIDDQKQPTTPIKRQESNHDPTTKKEPNHDPTAKNELSQDPTAKNELSHDPTAKNES</sequence>
<proteinExistence type="inferred from homology"/>
<feature type="domain" description="SHSP" evidence="11">
    <location>
        <begin position="27"/>
        <end position="130"/>
    </location>
</feature>
<evidence type="ECO:0000256" key="2">
    <source>
        <dbReference type="ARBA" id="ARBA00022475"/>
    </source>
</evidence>
<feature type="compositionally biased region" description="Gly residues" evidence="10">
    <location>
        <begin position="1"/>
        <end position="11"/>
    </location>
</feature>
<keyword evidence="3" id="KW-0812">Transmembrane</keyword>
<organism evidence="12 13">
    <name type="scientific">Erythranthe guttata</name>
    <name type="common">Yellow monkey flower</name>
    <name type="synonym">Mimulus guttatus</name>
    <dbReference type="NCBI Taxonomy" id="4155"/>
    <lineage>
        <taxon>Eukaryota</taxon>
        <taxon>Viridiplantae</taxon>
        <taxon>Streptophyta</taxon>
        <taxon>Embryophyta</taxon>
        <taxon>Tracheophyta</taxon>
        <taxon>Spermatophyta</taxon>
        <taxon>Magnoliopsida</taxon>
        <taxon>eudicotyledons</taxon>
        <taxon>Gunneridae</taxon>
        <taxon>Pentapetalae</taxon>
        <taxon>asterids</taxon>
        <taxon>lamiids</taxon>
        <taxon>Lamiales</taxon>
        <taxon>Phrymaceae</taxon>
        <taxon>Erythranthe</taxon>
    </lineage>
</organism>
<evidence type="ECO:0000256" key="7">
    <source>
        <dbReference type="ARBA" id="ARBA00023136"/>
    </source>
</evidence>
<keyword evidence="6" id="KW-1133">Transmembrane helix</keyword>
<evidence type="ECO:0000256" key="5">
    <source>
        <dbReference type="ARBA" id="ARBA00022821"/>
    </source>
</evidence>
<feature type="compositionally biased region" description="Polar residues" evidence="10">
    <location>
        <begin position="123"/>
        <end position="133"/>
    </location>
</feature>
<dbReference type="PANTHER" id="PTHR43670:SF121">
    <property type="entry name" value="PROTEIN RESTRICTED TEV MOVEMENT 2"/>
    <property type="match status" value="1"/>
</dbReference>
<evidence type="ECO:0000256" key="4">
    <source>
        <dbReference type="ARBA" id="ARBA00022737"/>
    </source>
</evidence>
<dbReference type="PROSITE" id="PS01031">
    <property type="entry name" value="SHSP"/>
    <property type="match status" value="1"/>
</dbReference>
<feature type="region of interest" description="Disordered" evidence="10">
    <location>
        <begin position="113"/>
        <end position="190"/>
    </location>
</feature>
<dbReference type="InterPro" id="IPR008978">
    <property type="entry name" value="HSP20-like_chaperone"/>
</dbReference>
<keyword evidence="2" id="KW-1003">Cell membrane</keyword>
<dbReference type="GO" id="GO:0006952">
    <property type="term" value="P:defense response"/>
    <property type="evidence" value="ECO:0007669"/>
    <property type="project" value="UniProtKB-KW"/>
</dbReference>
<dbReference type="SUPFAM" id="SSF49764">
    <property type="entry name" value="HSP20-like chaperones"/>
    <property type="match status" value="1"/>
</dbReference>
<keyword evidence="7" id="KW-0472">Membrane</keyword>
<evidence type="ECO:0000256" key="3">
    <source>
        <dbReference type="ARBA" id="ARBA00022692"/>
    </source>
</evidence>
<gene>
    <name evidence="12" type="ORF">MIMGU_mgv1a018870mg</name>
</gene>
<dbReference type="Proteomes" id="UP000030748">
    <property type="component" value="Unassembled WGS sequence"/>
</dbReference>
<protein>
    <recommendedName>
        <fullName evidence="11">SHSP domain-containing protein</fullName>
    </recommendedName>
</protein>
<dbReference type="GO" id="GO:0005886">
    <property type="term" value="C:plasma membrane"/>
    <property type="evidence" value="ECO:0007669"/>
    <property type="project" value="UniProtKB-SubCell"/>
</dbReference>
<name>A0A022QRJ1_ERYGU</name>
<evidence type="ECO:0000259" key="11">
    <source>
        <dbReference type="PROSITE" id="PS01031"/>
    </source>
</evidence>
<keyword evidence="5" id="KW-0611">Plant defense</keyword>
<evidence type="ECO:0000256" key="8">
    <source>
        <dbReference type="PROSITE-ProRule" id="PRU00285"/>
    </source>
</evidence>
<keyword evidence="4" id="KW-0677">Repeat</keyword>
<dbReference type="Gene3D" id="2.60.40.790">
    <property type="match status" value="1"/>
</dbReference>
<dbReference type="EMBL" id="KI631034">
    <property type="protein sequence ID" value="EYU30531.1"/>
    <property type="molecule type" value="Genomic_DNA"/>
</dbReference>
<dbReference type="PANTHER" id="PTHR43670">
    <property type="entry name" value="HEAT SHOCK PROTEIN 26"/>
    <property type="match status" value="1"/>
</dbReference>
<dbReference type="AlphaFoldDB" id="A0A022QRJ1"/>
<dbReference type="InterPro" id="IPR002068">
    <property type="entry name" value="A-crystallin/Hsp20_dom"/>
</dbReference>
<feature type="region of interest" description="Disordered" evidence="10">
    <location>
        <begin position="1"/>
        <end position="25"/>
    </location>
</feature>
<feature type="compositionally biased region" description="Basic and acidic residues" evidence="10">
    <location>
        <begin position="146"/>
        <end position="166"/>
    </location>
</feature>